<keyword evidence="1" id="KW-0472">Membrane</keyword>
<keyword evidence="1" id="KW-0812">Transmembrane</keyword>
<feature type="transmembrane region" description="Helical" evidence="1">
    <location>
        <begin position="6"/>
        <end position="30"/>
    </location>
</feature>
<dbReference type="Proteomes" id="UP000537126">
    <property type="component" value="Unassembled WGS sequence"/>
</dbReference>
<gene>
    <name evidence="2" type="ORF">FHS56_002390</name>
</gene>
<accession>A0A846MUE7</accession>
<keyword evidence="3" id="KW-1185">Reference proteome</keyword>
<comment type="caution">
    <text evidence="2">The sequence shown here is derived from an EMBL/GenBank/DDBJ whole genome shotgun (WGS) entry which is preliminary data.</text>
</comment>
<evidence type="ECO:0000313" key="3">
    <source>
        <dbReference type="Proteomes" id="UP000537126"/>
    </source>
</evidence>
<dbReference type="RefSeq" id="WP_166921036.1">
    <property type="nucleotide sequence ID" value="NZ_JAASRN010000008.1"/>
</dbReference>
<reference evidence="2 3" key="1">
    <citation type="submission" date="2020-03" db="EMBL/GenBank/DDBJ databases">
        <title>Genomic Encyclopedia of Type Strains, Phase IV (KMG-IV): sequencing the most valuable type-strain genomes for metagenomic binning, comparative biology and taxonomic classification.</title>
        <authorList>
            <person name="Goeker M."/>
        </authorList>
    </citation>
    <scope>NUCLEOTIDE SEQUENCE [LARGE SCALE GENOMIC DNA]</scope>
    <source>
        <strain evidence="2 3">DSM 5718</strain>
    </source>
</reference>
<keyword evidence="1" id="KW-1133">Transmembrane helix</keyword>
<evidence type="ECO:0000256" key="1">
    <source>
        <dbReference type="SAM" id="Phobius"/>
    </source>
</evidence>
<evidence type="ECO:0000313" key="2">
    <source>
        <dbReference type="EMBL" id="NIK74857.1"/>
    </source>
</evidence>
<sequence length="67" mass="7841">MLKLLIIFFGIGYLLYWMGKIAMQFFIGYYSKDFAAGRQKDGVHIDYIPPKSKSFQGGEYIDYEEVE</sequence>
<dbReference type="EMBL" id="JAASRN010000008">
    <property type="protein sequence ID" value="NIK74857.1"/>
    <property type="molecule type" value="Genomic_DNA"/>
</dbReference>
<name>A0A846MUE7_9BACT</name>
<protein>
    <recommendedName>
        <fullName evidence="4">DUF4834 domain-containing protein</fullName>
    </recommendedName>
</protein>
<proteinExistence type="predicted"/>
<dbReference type="AlphaFoldDB" id="A0A846MUE7"/>
<evidence type="ECO:0008006" key="4">
    <source>
        <dbReference type="Google" id="ProtNLM"/>
    </source>
</evidence>
<organism evidence="2 3">
    <name type="scientific">Thermonema lapsum</name>
    <dbReference type="NCBI Taxonomy" id="28195"/>
    <lineage>
        <taxon>Bacteria</taxon>
        <taxon>Pseudomonadati</taxon>
        <taxon>Bacteroidota</taxon>
        <taxon>Cytophagia</taxon>
        <taxon>Cytophagales</taxon>
        <taxon>Thermonemataceae</taxon>
        <taxon>Thermonema</taxon>
    </lineage>
</organism>